<dbReference type="Proteomes" id="UP000030143">
    <property type="component" value="Unassembled WGS sequence"/>
</dbReference>
<evidence type="ECO:0000313" key="9">
    <source>
        <dbReference type="EMBL" id="KGO54182.1"/>
    </source>
</evidence>
<dbReference type="GeneID" id="27676484"/>
<dbReference type="EMBL" id="JQFZ01000232">
    <property type="protein sequence ID" value="KGO54182.1"/>
    <property type="molecule type" value="Genomic_DNA"/>
</dbReference>
<feature type="transmembrane region" description="Helical" evidence="7">
    <location>
        <begin position="216"/>
        <end position="237"/>
    </location>
</feature>
<gene>
    <name evidence="9" type="ORF">PEX2_037900</name>
</gene>
<feature type="transmembrane region" description="Helical" evidence="7">
    <location>
        <begin position="186"/>
        <end position="204"/>
    </location>
</feature>
<evidence type="ECO:0000256" key="3">
    <source>
        <dbReference type="ARBA" id="ARBA00022448"/>
    </source>
</evidence>
<accession>A0A0A2J8D8</accession>
<evidence type="ECO:0000256" key="6">
    <source>
        <dbReference type="ARBA" id="ARBA00023136"/>
    </source>
</evidence>
<keyword evidence="10" id="KW-1185">Reference proteome</keyword>
<feature type="transmembrane region" description="Helical" evidence="7">
    <location>
        <begin position="156"/>
        <end position="174"/>
    </location>
</feature>
<dbReference type="AlphaFoldDB" id="A0A0A2J8D8"/>
<evidence type="ECO:0000256" key="1">
    <source>
        <dbReference type="ARBA" id="ARBA00004141"/>
    </source>
</evidence>
<evidence type="ECO:0000259" key="8">
    <source>
        <dbReference type="PROSITE" id="PS50850"/>
    </source>
</evidence>
<comment type="similarity">
    <text evidence="2">Belongs to the major facilitator superfamily.</text>
</comment>
<evidence type="ECO:0000256" key="5">
    <source>
        <dbReference type="ARBA" id="ARBA00022989"/>
    </source>
</evidence>
<comment type="subcellular location">
    <subcellularLocation>
        <location evidence="1">Membrane</location>
        <topology evidence="1">Multi-pass membrane protein</topology>
    </subcellularLocation>
</comment>
<organism evidence="9 10">
    <name type="scientific">Penicillium expansum</name>
    <name type="common">Blue mold rot fungus</name>
    <dbReference type="NCBI Taxonomy" id="27334"/>
    <lineage>
        <taxon>Eukaryota</taxon>
        <taxon>Fungi</taxon>
        <taxon>Dikarya</taxon>
        <taxon>Ascomycota</taxon>
        <taxon>Pezizomycotina</taxon>
        <taxon>Eurotiomycetes</taxon>
        <taxon>Eurotiomycetidae</taxon>
        <taxon>Eurotiales</taxon>
        <taxon>Aspergillaceae</taxon>
        <taxon>Penicillium</taxon>
    </lineage>
</organism>
<sequence>MPELTIGRVTPRVGVTSNLTLKIHLNRTNSFISTSITLVKQKLIDMADSKPQGEGVKRARVEDISSGELQLTEEERRLDRETLVRLDLLLMPLTLILYLLAWLDRANVGNARIAGLDRDLNLSDHQYKVAITVTYVPYILAELPSNLILKKIGPRILLPTLCTIWGTVTILQSQASSFGGFVACRFFLGLFEGGLFPGIVLYLSGFYRRHELQVRIALFFSAASLSGAFSGLLAAAIEQMDGLRGLRGWQWIFILEGVFTVCFGLCSFVIFPNSPANVLTFKSCHIDRCSARLRADGNAHDDEQVSARAVFSVLKDLHVWCLCAVLFCNGVCLFGLAYFSPSIVQTMGYNNTTTQLLTVPPYACGFVITMAVAYLADRFQQRGLSALGSCGIAMIGAILMLLGRSVAVRYAALVVFVTGIYSCAPCLISWVPNNSAGYSRRATAVAMGFISTSSGGILSTWIYPKADAPYYQLGAKVNLSLSAIGMGLATVQIGLLVLLNRRKKVTRTEILDGLEGHTLEDQKALLGDRHPDYRYTY</sequence>
<dbReference type="PANTHER" id="PTHR43791:SF85">
    <property type="entry name" value="TRANSPORTER, PUTATIVE (AFU_ORTHOLOGUE AFUA_6G00710)-RELATED"/>
    <property type="match status" value="1"/>
</dbReference>
<keyword evidence="3" id="KW-0813">Transport</keyword>
<dbReference type="FunFam" id="1.20.1250.20:FF:000034">
    <property type="entry name" value="MFS general substrate transporter"/>
    <property type="match status" value="1"/>
</dbReference>
<dbReference type="STRING" id="27334.A0A0A2J8D8"/>
<dbReference type="Gene3D" id="1.20.1250.20">
    <property type="entry name" value="MFS general substrate transporter like domains"/>
    <property type="match status" value="2"/>
</dbReference>
<feature type="transmembrane region" description="Helical" evidence="7">
    <location>
        <begin position="359"/>
        <end position="376"/>
    </location>
</feature>
<feature type="transmembrane region" description="Helical" evidence="7">
    <location>
        <begin position="129"/>
        <end position="149"/>
    </location>
</feature>
<dbReference type="InterPro" id="IPR011701">
    <property type="entry name" value="MFS"/>
</dbReference>
<feature type="domain" description="Major facilitator superfamily (MFS) profile" evidence="8">
    <location>
        <begin position="90"/>
        <end position="504"/>
    </location>
</feature>
<keyword evidence="4 7" id="KW-0812">Transmembrane</keyword>
<dbReference type="SUPFAM" id="SSF103473">
    <property type="entry name" value="MFS general substrate transporter"/>
    <property type="match status" value="1"/>
</dbReference>
<name>A0A0A2J8D8_PENEN</name>
<dbReference type="GO" id="GO:0016020">
    <property type="term" value="C:membrane"/>
    <property type="evidence" value="ECO:0007669"/>
    <property type="project" value="UniProtKB-SubCell"/>
</dbReference>
<dbReference type="VEuPathDB" id="FungiDB:PEXP_082560"/>
<feature type="transmembrane region" description="Helical" evidence="7">
    <location>
        <begin position="86"/>
        <end position="103"/>
    </location>
</feature>
<dbReference type="PANTHER" id="PTHR43791">
    <property type="entry name" value="PERMEASE-RELATED"/>
    <property type="match status" value="1"/>
</dbReference>
<dbReference type="PhylomeDB" id="A0A0A2J8D8"/>
<feature type="transmembrane region" description="Helical" evidence="7">
    <location>
        <begin position="479"/>
        <end position="499"/>
    </location>
</feature>
<evidence type="ECO:0000256" key="7">
    <source>
        <dbReference type="SAM" id="Phobius"/>
    </source>
</evidence>
<dbReference type="PROSITE" id="PS50850">
    <property type="entry name" value="MFS"/>
    <property type="match status" value="1"/>
</dbReference>
<evidence type="ECO:0000313" key="10">
    <source>
        <dbReference type="Proteomes" id="UP000030143"/>
    </source>
</evidence>
<keyword evidence="6 7" id="KW-0472">Membrane</keyword>
<proteinExistence type="inferred from homology"/>
<dbReference type="FunFam" id="1.20.1250.20:FF:000013">
    <property type="entry name" value="MFS general substrate transporter"/>
    <property type="match status" value="1"/>
</dbReference>
<dbReference type="OrthoDB" id="9971669at2759"/>
<feature type="transmembrane region" description="Helical" evidence="7">
    <location>
        <begin position="249"/>
        <end position="271"/>
    </location>
</feature>
<keyword evidence="5 7" id="KW-1133">Transmembrane helix</keyword>
<dbReference type="Pfam" id="PF07690">
    <property type="entry name" value="MFS_1"/>
    <property type="match status" value="1"/>
</dbReference>
<feature type="transmembrane region" description="Helical" evidence="7">
    <location>
        <begin position="443"/>
        <end position="463"/>
    </location>
</feature>
<reference evidence="9 10" key="1">
    <citation type="journal article" date="2015" name="Mol. Plant Microbe Interact.">
        <title>Genome, transcriptome, and functional analyses of Penicillium expansum provide new insights into secondary metabolism and pathogenicity.</title>
        <authorList>
            <person name="Ballester A.R."/>
            <person name="Marcet-Houben M."/>
            <person name="Levin E."/>
            <person name="Sela N."/>
            <person name="Selma-Lazaro C."/>
            <person name="Carmona L."/>
            <person name="Wisniewski M."/>
            <person name="Droby S."/>
            <person name="Gonzalez-Candelas L."/>
            <person name="Gabaldon T."/>
        </authorList>
    </citation>
    <scope>NUCLEOTIDE SEQUENCE [LARGE SCALE GENOMIC DNA]</scope>
    <source>
        <strain evidence="9 10">MD-8</strain>
    </source>
</reference>
<dbReference type="InterPro" id="IPR020846">
    <property type="entry name" value="MFS_dom"/>
</dbReference>
<feature type="transmembrane region" description="Helical" evidence="7">
    <location>
        <begin position="408"/>
        <end position="431"/>
    </location>
</feature>
<dbReference type="RefSeq" id="XP_016596663.1">
    <property type="nucleotide sequence ID" value="XM_016741065.1"/>
</dbReference>
<evidence type="ECO:0000256" key="2">
    <source>
        <dbReference type="ARBA" id="ARBA00008335"/>
    </source>
</evidence>
<protein>
    <submittedName>
        <fullName evidence="9">Major facilitator superfamily domain, general substrate transporter</fullName>
    </submittedName>
</protein>
<comment type="caution">
    <text evidence="9">The sequence shown here is derived from an EMBL/GenBank/DDBJ whole genome shotgun (WGS) entry which is preliminary data.</text>
</comment>
<evidence type="ECO:0000256" key="4">
    <source>
        <dbReference type="ARBA" id="ARBA00022692"/>
    </source>
</evidence>
<dbReference type="InterPro" id="IPR036259">
    <property type="entry name" value="MFS_trans_sf"/>
</dbReference>
<dbReference type="GO" id="GO:0022857">
    <property type="term" value="F:transmembrane transporter activity"/>
    <property type="evidence" value="ECO:0007669"/>
    <property type="project" value="InterPro"/>
</dbReference>
<dbReference type="HOGENOM" id="CLU_001265_0_1_1"/>
<feature type="transmembrane region" description="Helical" evidence="7">
    <location>
        <begin position="383"/>
        <end position="402"/>
    </location>
</feature>
<feature type="transmembrane region" description="Helical" evidence="7">
    <location>
        <begin position="317"/>
        <end position="339"/>
    </location>
</feature>